<organism evidence="2 3">
    <name type="scientific">Mycena venus</name>
    <dbReference type="NCBI Taxonomy" id="2733690"/>
    <lineage>
        <taxon>Eukaryota</taxon>
        <taxon>Fungi</taxon>
        <taxon>Dikarya</taxon>
        <taxon>Basidiomycota</taxon>
        <taxon>Agaricomycotina</taxon>
        <taxon>Agaricomycetes</taxon>
        <taxon>Agaricomycetidae</taxon>
        <taxon>Agaricales</taxon>
        <taxon>Marasmiineae</taxon>
        <taxon>Mycenaceae</taxon>
        <taxon>Mycena</taxon>
    </lineage>
</organism>
<proteinExistence type="predicted"/>
<keyword evidence="3" id="KW-1185">Reference proteome</keyword>
<protein>
    <submittedName>
        <fullName evidence="2">Uncharacterized protein</fullName>
    </submittedName>
</protein>
<dbReference type="EMBL" id="JACAZI010000005">
    <property type="protein sequence ID" value="KAF7360283.1"/>
    <property type="molecule type" value="Genomic_DNA"/>
</dbReference>
<feature type="compositionally biased region" description="Low complexity" evidence="1">
    <location>
        <begin position="114"/>
        <end position="123"/>
    </location>
</feature>
<name>A0A8H7D665_9AGAR</name>
<reference evidence="2" key="1">
    <citation type="submission" date="2020-05" db="EMBL/GenBank/DDBJ databases">
        <title>Mycena genomes resolve the evolution of fungal bioluminescence.</title>
        <authorList>
            <person name="Tsai I.J."/>
        </authorList>
    </citation>
    <scope>NUCLEOTIDE SEQUENCE</scope>
    <source>
        <strain evidence="2">CCC161011</strain>
    </source>
</reference>
<gene>
    <name evidence="2" type="ORF">MVEN_00757600</name>
</gene>
<evidence type="ECO:0000313" key="2">
    <source>
        <dbReference type="EMBL" id="KAF7360283.1"/>
    </source>
</evidence>
<comment type="caution">
    <text evidence="2">The sequence shown here is derived from an EMBL/GenBank/DDBJ whole genome shotgun (WGS) entry which is preliminary data.</text>
</comment>
<accession>A0A8H7D665</accession>
<evidence type="ECO:0000256" key="1">
    <source>
        <dbReference type="SAM" id="MobiDB-lite"/>
    </source>
</evidence>
<feature type="region of interest" description="Disordered" evidence="1">
    <location>
        <begin position="230"/>
        <end position="261"/>
    </location>
</feature>
<feature type="region of interest" description="Disordered" evidence="1">
    <location>
        <begin position="95"/>
        <end position="200"/>
    </location>
</feature>
<feature type="region of interest" description="Disordered" evidence="1">
    <location>
        <begin position="33"/>
        <end position="68"/>
    </location>
</feature>
<evidence type="ECO:0000313" key="3">
    <source>
        <dbReference type="Proteomes" id="UP000620124"/>
    </source>
</evidence>
<dbReference type="Proteomes" id="UP000620124">
    <property type="component" value="Unassembled WGS sequence"/>
</dbReference>
<dbReference type="AlphaFoldDB" id="A0A8H7D665"/>
<sequence>MDRPRAHSVMQMRPPSQSTFFNVRASKLFQKVSAKFSRSPDPAHPATRDSRDSAANSANNSPYMRRSTYSMDGAAKPYMSQPMLGLTLSHIEDSMAEDSDGSARSSPAWSEGGNNNNNNLNLNTRRSEGNMAINPTAATRAPPRPPHAPRRRRPPDPGPPHPQVMSNQNATIPATPALTIPPHPALNLTPATPISPSSPPPNALAFATAQALLPSTGFAAALLPAIPAETDSELDGAAGDADPDRGRTARPLRRRALADSV</sequence>
<dbReference type="OrthoDB" id="3065443at2759"/>